<dbReference type="EMBL" id="JAACFV010000047">
    <property type="protein sequence ID" value="KAF7508942.1"/>
    <property type="molecule type" value="Genomic_DNA"/>
</dbReference>
<organism evidence="1 2">
    <name type="scientific">Endocarpon pusillum</name>
    <dbReference type="NCBI Taxonomy" id="364733"/>
    <lineage>
        <taxon>Eukaryota</taxon>
        <taxon>Fungi</taxon>
        <taxon>Dikarya</taxon>
        <taxon>Ascomycota</taxon>
        <taxon>Pezizomycotina</taxon>
        <taxon>Eurotiomycetes</taxon>
        <taxon>Chaetothyriomycetidae</taxon>
        <taxon>Verrucariales</taxon>
        <taxon>Verrucariaceae</taxon>
        <taxon>Endocarpon</taxon>
    </lineage>
</organism>
<sequence>MNKPVARAVMALILSIPAQEFGNPGYHLDHAELVCPELLDIFIHDSARPVMQG</sequence>
<evidence type="ECO:0000313" key="2">
    <source>
        <dbReference type="Proteomes" id="UP000606974"/>
    </source>
</evidence>
<comment type="caution">
    <text evidence="1">The sequence shown here is derived from an EMBL/GenBank/DDBJ whole genome shotgun (WGS) entry which is preliminary data.</text>
</comment>
<evidence type="ECO:0000313" key="1">
    <source>
        <dbReference type="EMBL" id="KAF7508942.1"/>
    </source>
</evidence>
<dbReference type="AlphaFoldDB" id="A0A8H7AL31"/>
<accession>A0A8H7AL31</accession>
<reference evidence="1" key="1">
    <citation type="submission" date="2020-02" db="EMBL/GenBank/DDBJ databases">
        <authorList>
            <person name="Palmer J.M."/>
        </authorList>
    </citation>
    <scope>NUCLEOTIDE SEQUENCE</scope>
    <source>
        <strain evidence="1">EPUS1.4</strain>
        <tissue evidence="1">Thallus</tissue>
    </source>
</reference>
<keyword evidence="2" id="KW-1185">Reference proteome</keyword>
<proteinExistence type="predicted"/>
<gene>
    <name evidence="1" type="ORF">GJ744_008498</name>
</gene>
<name>A0A8H7AL31_9EURO</name>
<protein>
    <submittedName>
        <fullName evidence="1">Uncharacterized protein</fullName>
    </submittedName>
</protein>
<dbReference type="Proteomes" id="UP000606974">
    <property type="component" value="Unassembled WGS sequence"/>
</dbReference>